<evidence type="ECO:0000256" key="2">
    <source>
        <dbReference type="ARBA" id="ARBA00022679"/>
    </source>
</evidence>
<evidence type="ECO:0000313" key="9">
    <source>
        <dbReference type="Proteomes" id="UP001156703"/>
    </source>
</evidence>
<keyword evidence="3" id="KW-0548">Nucleotidyltransferase</keyword>
<dbReference type="PANTHER" id="PTHR34388">
    <property type="entry name" value="DNA POLYMERASE III SUBUNIT DELTA"/>
    <property type="match status" value="1"/>
</dbReference>
<dbReference type="InterPro" id="IPR008921">
    <property type="entry name" value="DNA_pol3_clamp-load_cplx_C"/>
</dbReference>
<dbReference type="EC" id="2.7.7.7" evidence="1"/>
<accession>A0ABQ5Z446</accession>
<organism evidence="8 9">
    <name type="scientific">Sphingomonas astaxanthinifaciens DSM 22298</name>
    <dbReference type="NCBI Taxonomy" id="1123267"/>
    <lineage>
        <taxon>Bacteria</taxon>
        <taxon>Pseudomonadati</taxon>
        <taxon>Pseudomonadota</taxon>
        <taxon>Alphaproteobacteria</taxon>
        <taxon>Sphingomonadales</taxon>
        <taxon>Sphingomonadaceae</taxon>
        <taxon>Sphingomonas</taxon>
    </lineage>
</organism>
<dbReference type="EMBL" id="BSOO01000003">
    <property type="protein sequence ID" value="GLR46776.1"/>
    <property type="molecule type" value="Genomic_DNA"/>
</dbReference>
<dbReference type="PANTHER" id="PTHR34388:SF1">
    <property type="entry name" value="DNA POLYMERASE III SUBUNIT DELTA"/>
    <property type="match status" value="1"/>
</dbReference>
<comment type="similarity">
    <text evidence="6">Belongs to the DNA polymerase HolA subunit family.</text>
</comment>
<reference evidence="9" key="1">
    <citation type="journal article" date="2019" name="Int. J. Syst. Evol. Microbiol.">
        <title>The Global Catalogue of Microorganisms (GCM) 10K type strain sequencing project: providing services to taxonomists for standard genome sequencing and annotation.</title>
        <authorList>
            <consortium name="The Broad Institute Genomics Platform"/>
            <consortium name="The Broad Institute Genome Sequencing Center for Infectious Disease"/>
            <person name="Wu L."/>
            <person name="Ma J."/>
        </authorList>
    </citation>
    <scope>NUCLEOTIDE SEQUENCE [LARGE SCALE GENOMIC DNA]</scope>
    <source>
        <strain evidence="9">NBRC 102146</strain>
    </source>
</reference>
<dbReference type="SUPFAM" id="SSF48019">
    <property type="entry name" value="post-AAA+ oligomerization domain-like"/>
    <property type="match status" value="1"/>
</dbReference>
<keyword evidence="9" id="KW-1185">Reference proteome</keyword>
<keyword evidence="4" id="KW-0235">DNA replication</keyword>
<dbReference type="RefSeq" id="WP_029941675.1">
    <property type="nucleotide sequence ID" value="NZ_BSOO01000003.1"/>
</dbReference>
<gene>
    <name evidence="8" type="primary">holA</name>
    <name evidence="8" type="ORF">GCM10007925_04870</name>
</gene>
<proteinExistence type="inferred from homology"/>
<evidence type="ECO:0000256" key="5">
    <source>
        <dbReference type="ARBA" id="ARBA00022932"/>
    </source>
</evidence>
<evidence type="ECO:0000313" key="8">
    <source>
        <dbReference type="EMBL" id="GLR46776.1"/>
    </source>
</evidence>
<keyword evidence="5" id="KW-0239">DNA-directed DNA polymerase</keyword>
<protein>
    <recommendedName>
        <fullName evidence="1">DNA-directed DNA polymerase</fullName>
        <ecNumber evidence="1">2.7.7.7</ecNumber>
    </recommendedName>
</protein>
<keyword evidence="2" id="KW-0808">Transferase</keyword>
<evidence type="ECO:0000256" key="4">
    <source>
        <dbReference type="ARBA" id="ARBA00022705"/>
    </source>
</evidence>
<dbReference type="Proteomes" id="UP001156703">
    <property type="component" value="Unassembled WGS sequence"/>
</dbReference>
<evidence type="ECO:0000256" key="1">
    <source>
        <dbReference type="ARBA" id="ARBA00012417"/>
    </source>
</evidence>
<comment type="caution">
    <text evidence="8">The sequence shown here is derived from an EMBL/GenBank/DDBJ whole genome shotgun (WGS) entry which is preliminary data.</text>
</comment>
<sequence>MKLASDRAGPLLDRPDPAIRLFLLSGADNSTSRLHAQRLLAALGAEKLTTSGAQLKGDPGWLADEAASLPMFGGKRLLWIEPAAEDSVAAITAMLELPAVEAPVVAIAGVLRKDSGLARLADGHKLAIHVASEPQTARQQVGAILELGRAEGLRIAPELAERIAEEAAGDLILVRLELQKFALYLDAAPDRPQDLDDDTVAALGIDQSETDFARPGDVALMGDVRGLGGELALLDSSGIDPIPVVRALQRRLLMLAPLRARLDGGQRGDAVLKSVWARDKDVVRRILPRWTSPLLSEAFVRVQRLERELLLRPVPSSAALGETLIQLARMARR</sequence>
<name>A0ABQ5Z446_9SPHN</name>
<dbReference type="Gene3D" id="1.20.272.10">
    <property type="match status" value="1"/>
</dbReference>
<evidence type="ECO:0000256" key="6">
    <source>
        <dbReference type="ARBA" id="ARBA00034754"/>
    </source>
</evidence>
<comment type="catalytic activity">
    <reaction evidence="7">
        <text>DNA(n) + a 2'-deoxyribonucleoside 5'-triphosphate = DNA(n+1) + diphosphate</text>
        <dbReference type="Rhea" id="RHEA:22508"/>
        <dbReference type="Rhea" id="RHEA-COMP:17339"/>
        <dbReference type="Rhea" id="RHEA-COMP:17340"/>
        <dbReference type="ChEBI" id="CHEBI:33019"/>
        <dbReference type="ChEBI" id="CHEBI:61560"/>
        <dbReference type="ChEBI" id="CHEBI:173112"/>
        <dbReference type="EC" id="2.7.7.7"/>
    </reaction>
</comment>
<evidence type="ECO:0000256" key="7">
    <source>
        <dbReference type="ARBA" id="ARBA00049244"/>
    </source>
</evidence>
<evidence type="ECO:0000256" key="3">
    <source>
        <dbReference type="ARBA" id="ARBA00022695"/>
    </source>
</evidence>
<dbReference type="InterPro" id="IPR005790">
    <property type="entry name" value="DNA_polIII_delta"/>
</dbReference>